<accession>A0A8S5UCH2</accession>
<proteinExistence type="predicted"/>
<dbReference type="EMBL" id="BK016062">
    <property type="protein sequence ID" value="DAF92070.1"/>
    <property type="molecule type" value="Genomic_DNA"/>
</dbReference>
<organism evidence="1">
    <name type="scientific">Podoviridae sp. ctZkC8</name>
    <dbReference type="NCBI Taxonomy" id="2825259"/>
    <lineage>
        <taxon>Viruses</taxon>
        <taxon>Duplodnaviria</taxon>
        <taxon>Heunggongvirae</taxon>
        <taxon>Uroviricota</taxon>
        <taxon>Caudoviricetes</taxon>
    </lineage>
</organism>
<protein>
    <submittedName>
        <fullName evidence="1">Uncharacterized protein</fullName>
    </submittedName>
</protein>
<name>A0A8S5UCH2_9CAUD</name>
<sequence length="46" mass="5100">MENTNNVVKWFSKNAGNWEEVASPEGVLYFKQVVSTEAPNTSILGL</sequence>
<evidence type="ECO:0000313" key="1">
    <source>
        <dbReference type="EMBL" id="DAF92070.1"/>
    </source>
</evidence>
<reference evidence="1" key="1">
    <citation type="journal article" date="2021" name="Proc. Natl. Acad. Sci. U.S.A.">
        <title>A Catalog of Tens of Thousands of Viruses from Human Metagenomes Reveals Hidden Associations with Chronic Diseases.</title>
        <authorList>
            <person name="Tisza M.J."/>
            <person name="Buck C.B."/>
        </authorList>
    </citation>
    <scope>NUCLEOTIDE SEQUENCE</scope>
    <source>
        <strain evidence="1">CtZkC8</strain>
    </source>
</reference>